<feature type="signal peptide" evidence="11">
    <location>
        <begin position="1"/>
        <end position="17"/>
    </location>
</feature>
<feature type="domain" description="G-protein coupled receptors family 2 profile 2" evidence="12">
    <location>
        <begin position="182"/>
        <end position="453"/>
    </location>
</feature>
<evidence type="ECO:0000256" key="8">
    <source>
        <dbReference type="ARBA" id="ARBA00023170"/>
    </source>
</evidence>
<keyword evidence="3 10" id="KW-0812">Transmembrane</keyword>
<comment type="subcellular location">
    <subcellularLocation>
        <location evidence="1">Membrane</location>
        <topology evidence="1">Multi-pass membrane protein</topology>
    </subcellularLocation>
</comment>
<dbReference type="InterPro" id="IPR017981">
    <property type="entry name" value="GPCR_2-like_7TM"/>
</dbReference>
<dbReference type="EMBL" id="JANEYG010000007">
    <property type="protein sequence ID" value="KAJ8922364.1"/>
    <property type="molecule type" value="Genomic_DNA"/>
</dbReference>
<dbReference type="AlphaFoldDB" id="A0AAV8W7J7"/>
<name>A0AAV8W7J7_9CUCU</name>
<comment type="caution">
    <text evidence="13">The sequence shown here is derived from an EMBL/GenBank/DDBJ whole genome shotgun (WGS) entry which is preliminary data.</text>
</comment>
<feature type="transmembrane region" description="Helical" evidence="10">
    <location>
        <begin position="429"/>
        <end position="450"/>
    </location>
</feature>
<keyword evidence="14" id="KW-1185">Reference proteome</keyword>
<dbReference type="PANTHER" id="PTHR47154">
    <property type="entry name" value="G-PROTEIN COUPLED RECEPTOR MTH-RELATED"/>
    <property type="match status" value="1"/>
</dbReference>
<evidence type="ECO:0000256" key="2">
    <source>
        <dbReference type="ARBA" id="ARBA00008979"/>
    </source>
</evidence>
<feature type="transmembrane region" description="Helical" evidence="10">
    <location>
        <begin position="249"/>
        <end position="277"/>
    </location>
</feature>
<evidence type="ECO:0000256" key="5">
    <source>
        <dbReference type="ARBA" id="ARBA00022989"/>
    </source>
</evidence>
<proteinExistence type="inferred from homology"/>
<sequence>MFSALVLAIIFTNKADAVVNNNNNDSVRLCLDAPEVDYENYTSATTENCGCKEGGLCVRKCCQSGFTHYHDEDADTGFFLSVCTRTKNDSSNNFTVPIHDGEDVFNASQEFKVGTLTCNNPDWQYFRMDNTNPNQQFRIMRNGSLYYEYYGMVYNNDRYCLDEQNGLTAYVCFTPPPPPDANAWIHVAAKLISVPFLLVTLVVYALLPERNLHRSALMHHVFALIPGNIFLAIGQYFSIEDNGLCSALAYFILLFMVSSFFWMNVICIDIFFAFSGLRGCYVQGKLKKRIYAVAFIYAWGLPALDVLIVYLFNTYGDIDANYYPGIGLDSCFLADVAAMVFYFGPIVILILTNLVLFSLTAINIQKAKKEASIVDNSESRRHTPTEDDRFKLYWKLLFVMGLNPIVNTHVIQLISWSMDKAVQRNIVEYIWYFKDFSHATYGLVIFLVFVCQKKIWVSLKERFHCICKSNKVNSCKTSATTSSCTPSSENGTTAVRLRGIQNVGADIP</sequence>
<evidence type="ECO:0000259" key="12">
    <source>
        <dbReference type="PROSITE" id="PS50261"/>
    </source>
</evidence>
<dbReference type="InterPro" id="IPR023311">
    <property type="entry name" value="Methusela_ecto_dom_2"/>
</dbReference>
<keyword evidence="6" id="KW-0297">G-protein coupled receptor</keyword>
<feature type="transmembrane region" description="Helical" evidence="10">
    <location>
        <begin position="289"/>
        <end position="312"/>
    </location>
</feature>
<protein>
    <recommendedName>
        <fullName evidence="12">G-protein coupled receptors family 2 profile 2 domain-containing protein</fullName>
    </recommendedName>
</protein>
<keyword evidence="9" id="KW-0807">Transducer</keyword>
<keyword evidence="8" id="KW-0675">Receptor</keyword>
<evidence type="ECO:0000256" key="9">
    <source>
        <dbReference type="ARBA" id="ARBA00023224"/>
    </source>
</evidence>
<accession>A0AAV8W7J7</accession>
<dbReference type="GO" id="GO:0007166">
    <property type="term" value="P:cell surface receptor signaling pathway"/>
    <property type="evidence" value="ECO:0007669"/>
    <property type="project" value="InterPro"/>
</dbReference>
<dbReference type="GO" id="GO:0008528">
    <property type="term" value="F:G protein-coupled peptide receptor activity"/>
    <property type="evidence" value="ECO:0007669"/>
    <property type="project" value="TreeGrafter"/>
</dbReference>
<dbReference type="PROSITE" id="PS50261">
    <property type="entry name" value="G_PROTEIN_RECEP_F2_4"/>
    <property type="match status" value="1"/>
</dbReference>
<evidence type="ECO:0000256" key="1">
    <source>
        <dbReference type="ARBA" id="ARBA00004141"/>
    </source>
</evidence>
<reference evidence="13 14" key="1">
    <citation type="journal article" date="2023" name="Insect Mol. Biol.">
        <title>Genome sequencing provides insights into the evolution of gene families encoding plant cell wall-degrading enzymes in longhorned beetles.</title>
        <authorList>
            <person name="Shin N.R."/>
            <person name="Okamura Y."/>
            <person name="Kirsch R."/>
            <person name="Pauchet Y."/>
        </authorList>
    </citation>
    <scope>NUCLEOTIDE SEQUENCE [LARGE SCALE GENOMIC DNA]</scope>
    <source>
        <strain evidence="13">EAD_L_NR</strain>
    </source>
</reference>
<evidence type="ECO:0000313" key="14">
    <source>
        <dbReference type="Proteomes" id="UP001159042"/>
    </source>
</evidence>
<evidence type="ECO:0000256" key="3">
    <source>
        <dbReference type="ARBA" id="ARBA00022692"/>
    </source>
</evidence>
<feature type="transmembrane region" description="Helical" evidence="10">
    <location>
        <begin position="219"/>
        <end position="237"/>
    </location>
</feature>
<evidence type="ECO:0000256" key="11">
    <source>
        <dbReference type="SAM" id="SignalP"/>
    </source>
</evidence>
<dbReference type="GO" id="GO:0005886">
    <property type="term" value="C:plasma membrane"/>
    <property type="evidence" value="ECO:0007669"/>
    <property type="project" value="TreeGrafter"/>
</dbReference>
<dbReference type="Gene3D" id="1.20.1070.10">
    <property type="entry name" value="Rhodopsin 7-helix transmembrane proteins"/>
    <property type="match status" value="1"/>
</dbReference>
<feature type="transmembrane region" description="Helical" evidence="10">
    <location>
        <begin position="332"/>
        <end position="359"/>
    </location>
</feature>
<feature type="transmembrane region" description="Helical" evidence="10">
    <location>
        <begin position="396"/>
        <end position="417"/>
    </location>
</feature>
<dbReference type="CDD" id="cd15039">
    <property type="entry name" value="7tmB3_Methuselah-like"/>
    <property type="match status" value="1"/>
</dbReference>
<keyword evidence="4 11" id="KW-0732">Signal</keyword>
<gene>
    <name evidence="13" type="ORF">NQ315_004307</name>
</gene>
<dbReference type="Gene3D" id="2.170.180.11">
    <property type="entry name" value="Methuselah ectodomain, domain 2"/>
    <property type="match status" value="1"/>
</dbReference>
<keyword evidence="7 10" id="KW-0472">Membrane</keyword>
<dbReference type="Proteomes" id="UP001159042">
    <property type="component" value="Unassembled WGS sequence"/>
</dbReference>
<evidence type="ECO:0000313" key="13">
    <source>
        <dbReference type="EMBL" id="KAJ8922364.1"/>
    </source>
</evidence>
<dbReference type="Pfam" id="PF00002">
    <property type="entry name" value="7tm_2"/>
    <property type="match status" value="1"/>
</dbReference>
<evidence type="ECO:0000256" key="7">
    <source>
        <dbReference type="ARBA" id="ARBA00023136"/>
    </source>
</evidence>
<feature type="transmembrane region" description="Helical" evidence="10">
    <location>
        <begin position="183"/>
        <end position="207"/>
    </location>
</feature>
<feature type="chain" id="PRO_5043877439" description="G-protein coupled receptors family 2 profile 2 domain-containing protein" evidence="11">
    <location>
        <begin position="18"/>
        <end position="508"/>
    </location>
</feature>
<organism evidence="13 14">
    <name type="scientific">Exocentrus adspersus</name>
    <dbReference type="NCBI Taxonomy" id="1586481"/>
    <lineage>
        <taxon>Eukaryota</taxon>
        <taxon>Metazoa</taxon>
        <taxon>Ecdysozoa</taxon>
        <taxon>Arthropoda</taxon>
        <taxon>Hexapoda</taxon>
        <taxon>Insecta</taxon>
        <taxon>Pterygota</taxon>
        <taxon>Neoptera</taxon>
        <taxon>Endopterygota</taxon>
        <taxon>Coleoptera</taxon>
        <taxon>Polyphaga</taxon>
        <taxon>Cucujiformia</taxon>
        <taxon>Chrysomeloidea</taxon>
        <taxon>Cerambycidae</taxon>
        <taxon>Lamiinae</taxon>
        <taxon>Acanthocinini</taxon>
        <taxon>Exocentrus</taxon>
    </lineage>
</organism>
<dbReference type="PANTHER" id="PTHR47154:SF2">
    <property type="entry name" value="G-PROTEIN COUPLED RECEPTOR MTH-RELATED"/>
    <property type="match status" value="1"/>
</dbReference>
<keyword evidence="5 10" id="KW-1133">Transmembrane helix</keyword>
<evidence type="ECO:0000256" key="6">
    <source>
        <dbReference type="ARBA" id="ARBA00023040"/>
    </source>
</evidence>
<dbReference type="InterPro" id="IPR051384">
    <property type="entry name" value="Mth_GPCR"/>
</dbReference>
<evidence type="ECO:0000256" key="4">
    <source>
        <dbReference type="ARBA" id="ARBA00022729"/>
    </source>
</evidence>
<comment type="similarity">
    <text evidence="2">Belongs to the G-protein coupled receptor 2 family. Mth subfamily.</text>
</comment>
<dbReference type="InterPro" id="IPR000832">
    <property type="entry name" value="GPCR_2_secretin-like"/>
</dbReference>
<evidence type="ECO:0000256" key="10">
    <source>
        <dbReference type="SAM" id="Phobius"/>
    </source>
</evidence>